<feature type="domain" description="DUF4347" evidence="1">
    <location>
        <begin position="5"/>
        <end position="164"/>
    </location>
</feature>
<sequence length="821" mass="85804">MNICIFIDPSIDSFQYFIENVIQSVEIVPLNLTQDSLKQVADYLKEKQEISEVHIISHGSPGCLNLGKTQLSLDNLENYSHLLKQSFSAVDSLILYGCHLAKGKTGQNFIKKLHQITGKNIAATASLTGNNLLGGNWNFEFKLGNFNVNLPFHKTALQAYPSVLATFTVNSTGDLDDGDIGNGITTLREAINAANTNPGEDRIEFNIPVTDPGFNIEGYFTIQPASNLPEITDNSLFIDGKSQPGFLENPIIELDFRIVDAQGLAITSDNNTIQGLVLNGSRLAAINFRDSGNNLIQDNFIGTDVTGTIAARNDGFGAGILLLDSPNNIIQNNLISSNSAPGLGGPNIGISGGLANENQIIGNLIGTDITGTVALENNGTWSIIITEASNNIIGGTTEAERNVIGVSSNGFGIIMGLAPAAIVPPITDGVASGNRILGNYIGTDITGKVALGSQDSVGILLTEDLGFGIGNTINIIGGTTPEERNVISGHGAGILILDDTRNAYRVIGNYIGTDESGTIAIGNGTDLEGAGVIIVGSNSSIGGTGLGEGNLISGNAIGIQIIGDPLDPADDISNNQIIGNLIGTQADGITPLGNTKQGILVESVNNNNNNIIGGTEAGAGNIIAFNGLNGIEITDSNGVELRQNEIFNNGNLGIDLIATANNSKAEPVLNSALIINDITTVTGTLNSTPNAEFTLEFFSNTVLDPSLNGEGERFILSTVVTTDDLGNANFNIELPAGITVNKFITATATNNIDKNTSEFSAGVEVIDPLIVTNTADSGIGSLREAINFANTIPGENTISFNIPQTDPGFNIDTNSFTIQPA</sequence>
<accession>U7QKH7</accession>
<name>U7QKH7_9CYAN</name>
<dbReference type="NCBIfam" id="TIGR04214">
    <property type="entry name" value="CSLREA_Nterm"/>
    <property type="match status" value="1"/>
</dbReference>
<dbReference type="AlphaFoldDB" id="U7QKH7"/>
<evidence type="ECO:0000313" key="3">
    <source>
        <dbReference type="Proteomes" id="UP000017127"/>
    </source>
</evidence>
<evidence type="ECO:0000313" key="2">
    <source>
        <dbReference type="EMBL" id="ERT07615.1"/>
    </source>
</evidence>
<gene>
    <name evidence="2" type="ORF">M595_2477</name>
</gene>
<dbReference type="RefSeq" id="WP_023066278.1">
    <property type="nucleotide sequence ID" value="NZ_AUZM01000020.1"/>
</dbReference>
<dbReference type="SUPFAM" id="SSF51126">
    <property type="entry name" value="Pectin lyase-like"/>
    <property type="match status" value="1"/>
</dbReference>
<keyword evidence="3" id="KW-1185">Reference proteome</keyword>
<dbReference type="InterPro" id="IPR006626">
    <property type="entry name" value="PbH1"/>
</dbReference>
<dbReference type="Proteomes" id="UP000017127">
    <property type="component" value="Unassembled WGS sequence"/>
</dbReference>
<dbReference type="InterPro" id="IPR026457">
    <property type="entry name" value="CSLREA_Nterm"/>
</dbReference>
<dbReference type="EMBL" id="AUZM01000020">
    <property type="protein sequence ID" value="ERT07615.1"/>
    <property type="molecule type" value="Genomic_DNA"/>
</dbReference>
<comment type="caution">
    <text evidence="2">The sequence shown here is derived from an EMBL/GenBank/DDBJ whole genome shotgun (WGS) entry which is preliminary data.</text>
</comment>
<proteinExistence type="predicted"/>
<dbReference type="PATRIC" id="fig|1348334.3.peg.2402"/>
<dbReference type="InterPro" id="IPR025592">
    <property type="entry name" value="DUF4347"/>
</dbReference>
<dbReference type="SMART" id="SM00710">
    <property type="entry name" value="PbH1"/>
    <property type="match status" value="6"/>
</dbReference>
<evidence type="ECO:0000259" key="1">
    <source>
        <dbReference type="Pfam" id="PF14252"/>
    </source>
</evidence>
<organism evidence="2 3">
    <name type="scientific">Lyngbya aestuarii BL J</name>
    <dbReference type="NCBI Taxonomy" id="1348334"/>
    <lineage>
        <taxon>Bacteria</taxon>
        <taxon>Bacillati</taxon>
        <taxon>Cyanobacteriota</taxon>
        <taxon>Cyanophyceae</taxon>
        <taxon>Oscillatoriophycideae</taxon>
        <taxon>Oscillatoriales</taxon>
        <taxon>Microcoleaceae</taxon>
        <taxon>Lyngbya</taxon>
    </lineage>
</organism>
<dbReference type="Pfam" id="PF14252">
    <property type="entry name" value="DUF4347"/>
    <property type="match status" value="1"/>
</dbReference>
<dbReference type="InterPro" id="IPR011050">
    <property type="entry name" value="Pectin_lyase_fold/virulence"/>
</dbReference>
<protein>
    <submittedName>
        <fullName evidence="2">CSLREA domain protein</fullName>
    </submittedName>
</protein>
<reference evidence="2 3" key="1">
    <citation type="journal article" date="2013" name="Front. Microbiol.">
        <title>Comparative genomic analyses of the cyanobacterium, Lyngbya aestuarii BL J, a powerful hydrogen producer.</title>
        <authorList>
            <person name="Kothari A."/>
            <person name="Vaughn M."/>
            <person name="Garcia-Pichel F."/>
        </authorList>
    </citation>
    <scope>NUCLEOTIDE SEQUENCE [LARGE SCALE GENOMIC DNA]</scope>
    <source>
        <strain evidence="2 3">BL J</strain>
    </source>
</reference>
<dbReference type="OrthoDB" id="436488at2"/>